<dbReference type="CDD" id="cd06583">
    <property type="entry name" value="PGRP"/>
    <property type="match status" value="1"/>
</dbReference>
<dbReference type="RefSeq" id="WP_125552509.1">
    <property type="nucleotide sequence ID" value="NZ_JBHSSL010000042.1"/>
</dbReference>
<dbReference type="PANTHER" id="PTHR30417:SF1">
    <property type="entry name" value="N-ACETYLMURAMOYL-L-ALANINE AMIDASE AMID"/>
    <property type="match status" value="1"/>
</dbReference>
<comment type="caution">
    <text evidence="6">The sequence shown here is derived from an EMBL/GenBank/DDBJ whole genome shotgun (WGS) entry which is preliminary data.</text>
</comment>
<dbReference type="InterPro" id="IPR036505">
    <property type="entry name" value="Amidase/PGRP_sf"/>
</dbReference>
<protein>
    <recommendedName>
        <fullName evidence="2">N-acetylmuramoyl-L-alanine amidase</fullName>
        <ecNumber evidence="2">3.5.1.28</ecNumber>
    </recommendedName>
</protein>
<dbReference type="Pfam" id="PF01510">
    <property type="entry name" value="Amidase_2"/>
    <property type="match status" value="1"/>
</dbReference>
<dbReference type="PANTHER" id="PTHR30417">
    <property type="entry name" value="N-ACETYLMURAMOYL-L-ALANINE AMIDASE AMID"/>
    <property type="match status" value="1"/>
</dbReference>
<keyword evidence="7" id="KW-1185">Reference proteome</keyword>
<evidence type="ECO:0000256" key="3">
    <source>
        <dbReference type="ARBA" id="ARBA00022801"/>
    </source>
</evidence>
<proteinExistence type="predicted"/>
<evidence type="ECO:0000256" key="1">
    <source>
        <dbReference type="ARBA" id="ARBA00001561"/>
    </source>
</evidence>
<dbReference type="EMBL" id="JBHSSL010000042">
    <property type="protein sequence ID" value="MFC6170440.1"/>
    <property type="molecule type" value="Genomic_DNA"/>
</dbReference>
<gene>
    <name evidence="6" type="ORF">ACFQGP_07610</name>
</gene>
<reference evidence="7" key="1">
    <citation type="journal article" date="2019" name="Int. J. Syst. Evol. Microbiol.">
        <title>The Global Catalogue of Microorganisms (GCM) 10K type strain sequencing project: providing services to taxonomists for standard genome sequencing and annotation.</title>
        <authorList>
            <consortium name="The Broad Institute Genomics Platform"/>
            <consortium name="The Broad Institute Genome Sequencing Center for Infectious Disease"/>
            <person name="Wu L."/>
            <person name="Ma J."/>
        </authorList>
    </citation>
    <scope>NUCLEOTIDE SEQUENCE [LARGE SCALE GENOMIC DNA]</scope>
    <source>
        <strain evidence="7">CCM 8904</strain>
    </source>
</reference>
<dbReference type="SUPFAM" id="SSF55846">
    <property type="entry name" value="N-acetylmuramoyl-L-alanine amidase-like"/>
    <property type="match status" value="1"/>
</dbReference>
<dbReference type="InterPro" id="IPR051206">
    <property type="entry name" value="NAMLAA_amidase_2"/>
</dbReference>
<dbReference type="InterPro" id="IPR002502">
    <property type="entry name" value="Amidase_domain"/>
</dbReference>
<dbReference type="Proteomes" id="UP001596289">
    <property type="component" value="Unassembled WGS sequence"/>
</dbReference>
<evidence type="ECO:0000259" key="5">
    <source>
        <dbReference type="SMART" id="SM00644"/>
    </source>
</evidence>
<evidence type="ECO:0000256" key="2">
    <source>
        <dbReference type="ARBA" id="ARBA00011901"/>
    </source>
</evidence>
<name>A0ABW1RC35_9LACO</name>
<evidence type="ECO:0000313" key="6">
    <source>
        <dbReference type="EMBL" id="MFC6170440.1"/>
    </source>
</evidence>
<sequence length="335" mass="35497">MAEVYSKLITSVDPRPMNFSSRNGIKIDRIVIHHNATTNKNVALATWLQSGAAQTSAHYEVTPTEIIGCVSESDAAWHCGGTGGADIPKMANPNQRSIGIENLNSTGAPSWQIDPRTMANLAKLVKDICNRYGIPCDRGHVLGHKEVTSTACPGGINVDEVVRLANGGTSQATIAPVASNAKTVGTDVTYALRSLNGGWLDNVTNFGSGDNGFAGVPNQQHDYLTVSVNHGSVKYRVKTAQDGWLGWVTGSNKNDLANGAAGVSGHAITGVQIVYNTPVGENYQQAYYRSQTTQRAGWLGVCADDGSVAGFDSWAGIDGEPLDRLQIKISPSNPF</sequence>
<keyword evidence="4" id="KW-0961">Cell wall biogenesis/degradation</keyword>
<keyword evidence="3" id="KW-0378">Hydrolase</keyword>
<dbReference type="SMART" id="SM00644">
    <property type="entry name" value="Ami_2"/>
    <property type="match status" value="1"/>
</dbReference>
<evidence type="ECO:0000256" key="4">
    <source>
        <dbReference type="ARBA" id="ARBA00023316"/>
    </source>
</evidence>
<dbReference type="Gene3D" id="3.40.80.10">
    <property type="entry name" value="Peptidoglycan recognition protein-like"/>
    <property type="match status" value="1"/>
</dbReference>
<organism evidence="6 7">
    <name type="scientific">Loigolactobacillus jiayinensis</name>
    <dbReference type="NCBI Taxonomy" id="2486016"/>
    <lineage>
        <taxon>Bacteria</taxon>
        <taxon>Bacillati</taxon>
        <taxon>Bacillota</taxon>
        <taxon>Bacilli</taxon>
        <taxon>Lactobacillales</taxon>
        <taxon>Lactobacillaceae</taxon>
        <taxon>Loigolactobacillus</taxon>
    </lineage>
</organism>
<comment type="catalytic activity">
    <reaction evidence="1">
        <text>Hydrolyzes the link between N-acetylmuramoyl residues and L-amino acid residues in certain cell-wall glycopeptides.</text>
        <dbReference type="EC" id="3.5.1.28"/>
    </reaction>
</comment>
<feature type="domain" description="N-acetylmuramoyl-L-alanine amidase" evidence="5">
    <location>
        <begin position="17"/>
        <end position="154"/>
    </location>
</feature>
<evidence type="ECO:0000313" key="7">
    <source>
        <dbReference type="Proteomes" id="UP001596289"/>
    </source>
</evidence>
<accession>A0ABW1RC35</accession>
<dbReference type="EC" id="3.5.1.28" evidence="2"/>